<protein>
    <submittedName>
        <fullName evidence="5">Flavin monoamine oxidase family protein</fullName>
    </submittedName>
</protein>
<feature type="domain" description="Amine oxidase" evidence="4">
    <location>
        <begin position="58"/>
        <end position="518"/>
    </location>
</feature>
<evidence type="ECO:0000259" key="4">
    <source>
        <dbReference type="Pfam" id="PF01593"/>
    </source>
</evidence>
<evidence type="ECO:0000313" key="5">
    <source>
        <dbReference type="EMBL" id="AXH00402.1"/>
    </source>
</evidence>
<dbReference type="Proteomes" id="UP000253744">
    <property type="component" value="Plasmid pDrdA"/>
</dbReference>
<evidence type="ECO:0000313" key="6">
    <source>
        <dbReference type="Proteomes" id="UP000253744"/>
    </source>
</evidence>
<dbReference type="InterPro" id="IPR002937">
    <property type="entry name" value="Amino_oxidase"/>
</dbReference>
<feature type="binding site" evidence="3">
    <location>
        <position position="301"/>
    </location>
    <ligand>
        <name>FAD</name>
        <dbReference type="ChEBI" id="CHEBI:57692"/>
    </ligand>
</feature>
<dbReference type="AlphaFoldDB" id="A0A345IL29"/>
<dbReference type="SUPFAM" id="SSF54373">
    <property type="entry name" value="FAD-linked reductases, C-terminal domain"/>
    <property type="match status" value="1"/>
</dbReference>
<dbReference type="PRINTS" id="PR00757">
    <property type="entry name" value="AMINEOXDASEF"/>
</dbReference>
<comment type="cofactor">
    <cofactor evidence="1">
        <name>FAD</name>
        <dbReference type="ChEBI" id="CHEBI:57692"/>
    </cofactor>
</comment>
<feature type="binding site" evidence="3">
    <location>
        <position position="120"/>
    </location>
    <ligand>
        <name>substrate</name>
    </ligand>
</feature>
<evidence type="ECO:0000256" key="2">
    <source>
        <dbReference type="ARBA" id="ARBA00023002"/>
    </source>
</evidence>
<dbReference type="Gene3D" id="3.90.660.10">
    <property type="match status" value="1"/>
</dbReference>
<accession>A0A345IL29</accession>
<dbReference type="SUPFAM" id="SSF51905">
    <property type="entry name" value="FAD/NAD(P)-binding domain"/>
    <property type="match status" value="1"/>
</dbReference>
<gene>
    <name evidence="5" type="ORF">DVJ83_14635</name>
</gene>
<name>A0A345IL29_9DEIO</name>
<dbReference type="GO" id="GO:0009063">
    <property type="term" value="P:amino acid catabolic process"/>
    <property type="evidence" value="ECO:0007669"/>
    <property type="project" value="TreeGrafter"/>
</dbReference>
<keyword evidence="2" id="KW-0560">Oxidoreductase</keyword>
<dbReference type="InterPro" id="IPR006311">
    <property type="entry name" value="TAT_signal"/>
</dbReference>
<dbReference type="PANTHER" id="PTHR10742">
    <property type="entry name" value="FLAVIN MONOAMINE OXIDASE"/>
    <property type="match status" value="1"/>
</dbReference>
<dbReference type="STRING" id="1288484.GCA_000348665_00530"/>
<dbReference type="GO" id="GO:0001716">
    <property type="term" value="F:L-amino-acid oxidase activity"/>
    <property type="evidence" value="ECO:0007669"/>
    <property type="project" value="TreeGrafter"/>
</dbReference>
<dbReference type="InterPro" id="IPR001613">
    <property type="entry name" value="Flavin_amine_oxidase"/>
</dbReference>
<dbReference type="InterPro" id="IPR036188">
    <property type="entry name" value="FAD/NAD-bd_sf"/>
</dbReference>
<dbReference type="InterPro" id="IPR019546">
    <property type="entry name" value="TAT_signal_bac_arc"/>
</dbReference>
<feature type="binding site" evidence="3">
    <location>
        <position position="495"/>
    </location>
    <ligand>
        <name>FAD</name>
        <dbReference type="ChEBI" id="CHEBI:57692"/>
    </ligand>
</feature>
<reference evidence="5 6" key="1">
    <citation type="submission" date="2018-07" db="EMBL/GenBank/DDBJ databases">
        <title>Complete Genome and Methylome Analysis of Deinococcus wulumuqiensis NEB 479.</title>
        <authorList>
            <person name="Fomenkov A."/>
            <person name="Luyten Y."/>
            <person name="Vincze T."/>
            <person name="Anton B.P."/>
            <person name="Clark T."/>
            <person name="Roberts R.J."/>
            <person name="Morgan R.D."/>
        </authorList>
    </citation>
    <scope>NUCLEOTIDE SEQUENCE [LARGE SCALE GENOMIC DNA]</scope>
    <source>
        <strain evidence="5 6">NEB 479</strain>
        <plasmid evidence="6">Plasmid pdrda</plasmid>
    </source>
</reference>
<dbReference type="PANTHER" id="PTHR10742:SF342">
    <property type="entry name" value="AMINE OXIDASE"/>
    <property type="match status" value="1"/>
</dbReference>
<dbReference type="InterPro" id="IPR050281">
    <property type="entry name" value="Flavin_monoamine_oxidase"/>
</dbReference>
<dbReference type="EMBL" id="CP031159">
    <property type="protein sequence ID" value="AXH00402.1"/>
    <property type="molecule type" value="Genomic_DNA"/>
</dbReference>
<dbReference type="KEGG" id="dwu:DVJ83_14635"/>
<evidence type="ECO:0000256" key="3">
    <source>
        <dbReference type="PIRSR" id="PIRSR601613-1"/>
    </source>
</evidence>
<dbReference type="RefSeq" id="WP_114673086.1">
    <property type="nucleotide sequence ID" value="NZ_CP031159.1"/>
</dbReference>
<proteinExistence type="predicted"/>
<evidence type="ECO:0000256" key="1">
    <source>
        <dbReference type="ARBA" id="ARBA00001974"/>
    </source>
</evidence>
<keyword evidence="5" id="KW-0614">Plasmid</keyword>
<dbReference type="NCBIfam" id="TIGR01409">
    <property type="entry name" value="TAT_signal_seq"/>
    <property type="match status" value="1"/>
</dbReference>
<dbReference type="Gene3D" id="3.50.50.60">
    <property type="entry name" value="FAD/NAD(P)-binding domain"/>
    <property type="match status" value="1"/>
</dbReference>
<sequence>MSEMSRRNFLGMVGMVGGAAAAYQMMTTMGLAASSTYTKPDLSSGGQGKTVLILGAGLAGMASAYEMQKAGYDVQVLEFDAKAGGRCWTLRGGDEYTELGGFKQTCKFDRGLYINPGPWRVPHHHHAYMHYAREFGVKLEPFIMENWNAYLHRKADGDKPALKMRLAEARTDMHGHVAELLTKATNQGSLDQTLSAEDKEKLLEALHEWGFLNRDGKYVQSLAVSAARGYERDPGARLEAGTPSKPVDLHTLLDRNLWSSILDGMFYEFRSTMFEPVGGMDALARAFESRVGRFIEYRSRVTEIKMDAEQVTATYVDASGATKTASGDYCICTIPLSILSQVKMTGFDAGLTEAIKKVPYAPSFKAGVQYKRRFWEQDDDIYGGISYTDLPNQLISYPSNNYFSNGKGVVLGAYMFGTDALVMSGMSPEERMKKVVEYNAQMHPAAAEEFDTGISVGWHRVPGALGCYGLYSADTREKYYPTLCARHDRLMLAGEHTSYWNGWQEGALLAATTAVDEMHKFAQGQA</sequence>
<dbReference type="Pfam" id="PF01593">
    <property type="entry name" value="Amino_oxidase"/>
    <property type="match status" value="1"/>
</dbReference>
<geneLocation type="plasmid" evidence="6">
    <name>pdrda</name>
</geneLocation>
<feature type="binding site" evidence="3">
    <location>
        <begin position="117"/>
        <end position="120"/>
    </location>
    <ligand>
        <name>FAD</name>
        <dbReference type="ChEBI" id="CHEBI:57692"/>
    </ligand>
</feature>
<dbReference type="Gene3D" id="1.20.1440.240">
    <property type="match status" value="1"/>
</dbReference>
<organism evidence="5 6">
    <name type="scientific">Deinococcus wulumuqiensis</name>
    <dbReference type="NCBI Taxonomy" id="980427"/>
    <lineage>
        <taxon>Bacteria</taxon>
        <taxon>Thermotogati</taxon>
        <taxon>Deinococcota</taxon>
        <taxon>Deinococci</taxon>
        <taxon>Deinococcales</taxon>
        <taxon>Deinococcaceae</taxon>
        <taxon>Deinococcus</taxon>
    </lineage>
</organism>
<dbReference type="PROSITE" id="PS51318">
    <property type="entry name" value="TAT"/>
    <property type="match status" value="1"/>
</dbReference>